<reference evidence="1 2" key="1">
    <citation type="submission" date="2019-03" db="EMBL/GenBank/DDBJ databases">
        <title>Genomic Encyclopedia of Type Strains, Phase III (KMG-III): the genomes of soil and plant-associated and newly described type strains.</title>
        <authorList>
            <person name="Whitman W."/>
        </authorList>
    </citation>
    <scope>NUCLEOTIDE SEQUENCE [LARGE SCALE GENOMIC DNA]</scope>
    <source>
        <strain evidence="1 2">VKM Ac-2573</strain>
    </source>
</reference>
<sequence length="155" mass="16788">MSTSAWSSAELAAVEAAKARYLAARAAVNEAVKRPGDVSASALALAGNGGTWLPRVEAVLAFSVKNGWYETGDARITMLAVRAVKLDLAQPEVRLTSCIDSSAVVSRYRSNSKPIPVVSDNGDRHRFESRLIYTKSAETGRRMWILVDEQTTKTC</sequence>
<dbReference type="AlphaFoldDB" id="A0A4V3GH91"/>
<gene>
    <name evidence="1" type="ORF">EV653_0440</name>
</gene>
<accession>A0A4V3GH91</accession>
<name>A0A4V3GH91_9ACTN</name>
<protein>
    <submittedName>
        <fullName evidence="1">Uncharacterized protein</fullName>
    </submittedName>
</protein>
<dbReference type="Proteomes" id="UP000295146">
    <property type="component" value="Unassembled WGS sequence"/>
</dbReference>
<proteinExistence type="predicted"/>
<keyword evidence="2" id="KW-1185">Reference proteome</keyword>
<comment type="caution">
    <text evidence="1">The sequence shown here is derived from an EMBL/GenBank/DDBJ whole genome shotgun (WGS) entry which is preliminary data.</text>
</comment>
<evidence type="ECO:0000313" key="1">
    <source>
        <dbReference type="EMBL" id="TDW75317.1"/>
    </source>
</evidence>
<dbReference type="EMBL" id="SODP01000001">
    <property type="protein sequence ID" value="TDW75317.1"/>
    <property type="molecule type" value="Genomic_DNA"/>
</dbReference>
<organism evidence="1 2">
    <name type="scientific">Kribbella pratensis</name>
    <dbReference type="NCBI Taxonomy" id="2512112"/>
    <lineage>
        <taxon>Bacteria</taxon>
        <taxon>Bacillati</taxon>
        <taxon>Actinomycetota</taxon>
        <taxon>Actinomycetes</taxon>
        <taxon>Propionibacteriales</taxon>
        <taxon>Kribbellaceae</taxon>
        <taxon>Kribbella</taxon>
    </lineage>
</organism>
<evidence type="ECO:0000313" key="2">
    <source>
        <dbReference type="Proteomes" id="UP000295146"/>
    </source>
</evidence>